<protein>
    <submittedName>
        <fullName evidence="2">Uncharacterized protein</fullName>
    </submittedName>
</protein>
<dbReference type="OrthoDB" id="10268011at2759"/>
<name>A0A6H5FY24_9HEMI</name>
<gene>
    <name evidence="1" type="ORF">NTEN_LOCUS938</name>
    <name evidence="2" type="ORF">NTEN_LOCUS939</name>
</gene>
<organism evidence="2 3">
    <name type="scientific">Nesidiocoris tenuis</name>
    <dbReference type="NCBI Taxonomy" id="355587"/>
    <lineage>
        <taxon>Eukaryota</taxon>
        <taxon>Metazoa</taxon>
        <taxon>Ecdysozoa</taxon>
        <taxon>Arthropoda</taxon>
        <taxon>Hexapoda</taxon>
        <taxon>Insecta</taxon>
        <taxon>Pterygota</taxon>
        <taxon>Neoptera</taxon>
        <taxon>Paraneoptera</taxon>
        <taxon>Hemiptera</taxon>
        <taxon>Heteroptera</taxon>
        <taxon>Panheteroptera</taxon>
        <taxon>Cimicomorpha</taxon>
        <taxon>Miridae</taxon>
        <taxon>Dicyphina</taxon>
        <taxon>Nesidiocoris</taxon>
    </lineage>
</organism>
<dbReference type="AlphaFoldDB" id="A0A6H5FY24"/>
<evidence type="ECO:0000313" key="2">
    <source>
        <dbReference type="EMBL" id="CAA9994123.1"/>
    </source>
</evidence>
<sequence>MTGKCISGSASRLCKQKLFHSFFECLQANLPTRTGISVSNASDVYYDAKSSAESYN</sequence>
<accession>A0A6H5FY24</accession>
<dbReference type="Proteomes" id="UP000479000">
    <property type="component" value="Unassembled WGS sequence"/>
</dbReference>
<evidence type="ECO:0000313" key="1">
    <source>
        <dbReference type="EMBL" id="CAA9994122.1"/>
    </source>
</evidence>
<dbReference type="EMBL" id="CADCXU010001696">
    <property type="protein sequence ID" value="CAA9994122.1"/>
    <property type="molecule type" value="Genomic_DNA"/>
</dbReference>
<feature type="non-terminal residue" evidence="2">
    <location>
        <position position="56"/>
    </location>
</feature>
<dbReference type="EMBL" id="CADCXU010001697">
    <property type="protein sequence ID" value="CAA9994123.1"/>
    <property type="molecule type" value="Genomic_DNA"/>
</dbReference>
<reference evidence="2 3" key="1">
    <citation type="submission" date="2020-02" db="EMBL/GenBank/DDBJ databases">
        <authorList>
            <person name="Ferguson B K."/>
        </authorList>
    </citation>
    <scope>NUCLEOTIDE SEQUENCE [LARGE SCALE GENOMIC DNA]</scope>
</reference>
<keyword evidence="3" id="KW-1185">Reference proteome</keyword>
<proteinExistence type="predicted"/>
<evidence type="ECO:0000313" key="3">
    <source>
        <dbReference type="Proteomes" id="UP000479000"/>
    </source>
</evidence>